<dbReference type="GO" id="GO:0005213">
    <property type="term" value="F:structural constituent of egg chorion"/>
    <property type="evidence" value="ECO:0007669"/>
    <property type="project" value="InterPro"/>
</dbReference>
<dbReference type="EMBL" id="KQ459460">
    <property type="protein sequence ID" value="KPJ00779.1"/>
    <property type="molecule type" value="Genomic_DNA"/>
</dbReference>
<feature type="signal peptide" evidence="4">
    <location>
        <begin position="1"/>
        <end position="21"/>
    </location>
</feature>
<dbReference type="GO" id="GO:0042600">
    <property type="term" value="C:egg chorion"/>
    <property type="evidence" value="ECO:0007669"/>
    <property type="project" value="InterPro"/>
</dbReference>
<reference evidence="5 6" key="1">
    <citation type="journal article" date="2015" name="Nat. Commun.">
        <title>Outbred genome sequencing and CRISPR/Cas9 gene editing in butterflies.</title>
        <authorList>
            <person name="Li X."/>
            <person name="Fan D."/>
            <person name="Zhang W."/>
            <person name="Liu G."/>
            <person name="Zhang L."/>
            <person name="Zhao L."/>
            <person name="Fang X."/>
            <person name="Chen L."/>
            <person name="Dong Y."/>
            <person name="Chen Y."/>
            <person name="Ding Y."/>
            <person name="Zhao R."/>
            <person name="Feng M."/>
            <person name="Zhu Y."/>
            <person name="Feng Y."/>
            <person name="Jiang X."/>
            <person name="Zhu D."/>
            <person name="Xiang H."/>
            <person name="Feng X."/>
            <person name="Li S."/>
            <person name="Wang J."/>
            <person name="Zhang G."/>
            <person name="Kronforst M.R."/>
            <person name="Wang W."/>
        </authorList>
    </citation>
    <scope>NUCLEOTIDE SEQUENCE [LARGE SCALE GENOMIC DNA]</scope>
    <source>
        <strain evidence="5">Ya'a_city_454_Px</strain>
        <tissue evidence="5">Whole body</tissue>
    </source>
</reference>
<evidence type="ECO:0000256" key="1">
    <source>
        <dbReference type="ARBA" id="ARBA00005906"/>
    </source>
</evidence>
<feature type="chain" id="PRO_5008264066" evidence="4">
    <location>
        <begin position="22"/>
        <end position="173"/>
    </location>
</feature>
<comment type="similarity">
    <text evidence="1 3">Belongs to the chorion protein family.</text>
</comment>
<dbReference type="Proteomes" id="UP000053268">
    <property type="component" value="Unassembled WGS sequence"/>
</dbReference>
<dbReference type="Pfam" id="PF01723">
    <property type="entry name" value="Chorion_1"/>
    <property type="match status" value="1"/>
</dbReference>
<dbReference type="InterPro" id="IPR002635">
    <property type="entry name" value="Chorion"/>
</dbReference>
<name>A0A194Q5Y9_PAPXU</name>
<evidence type="ECO:0000256" key="4">
    <source>
        <dbReference type="SAM" id="SignalP"/>
    </source>
</evidence>
<evidence type="ECO:0000313" key="5">
    <source>
        <dbReference type="EMBL" id="KPJ00779.1"/>
    </source>
</evidence>
<keyword evidence="2" id="KW-0677">Repeat</keyword>
<evidence type="ECO:0000256" key="2">
    <source>
        <dbReference type="ARBA" id="ARBA00022737"/>
    </source>
</evidence>
<keyword evidence="6" id="KW-1185">Reference proteome</keyword>
<gene>
    <name evidence="5" type="ORF">RR46_07618</name>
</gene>
<organism evidence="5 6">
    <name type="scientific">Papilio xuthus</name>
    <name type="common">Asian swallowtail butterfly</name>
    <dbReference type="NCBI Taxonomy" id="66420"/>
    <lineage>
        <taxon>Eukaryota</taxon>
        <taxon>Metazoa</taxon>
        <taxon>Ecdysozoa</taxon>
        <taxon>Arthropoda</taxon>
        <taxon>Hexapoda</taxon>
        <taxon>Insecta</taxon>
        <taxon>Pterygota</taxon>
        <taxon>Neoptera</taxon>
        <taxon>Endopterygota</taxon>
        <taxon>Lepidoptera</taxon>
        <taxon>Glossata</taxon>
        <taxon>Ditrysia</taxon>
        <taxon>Papilionoidea</taxon>
        <taxon>Papilionidae</taxon>
        <taxon>Papilioninae</taxon>
        <taxon>Papilio</taxon>
    </lineage>
</organism>
<proteinExistence type="inferred from homology"/>
<accession>A0A194Q5Y9</accession>
<evidence type="ECO:0000313" key="6">
    <source>
        <dbReference type="Proteomes" id="UP000053268"/>
    </source>
</evidence>
<dbReference type="AlphaFoldDB" id="A0A194Q5Y9"/>
<dbReference type="GO" id="GO:0007304">
    <property type="term" value="P:chorion-containing eggshell formation"/>
    <property type="evidence" value="ECO:0007669"/>
    <property type="project" value="InterPro"/>
</dbReference>
<sequence length="173" mass="17476">MAAYFVLLSCTLAVTIQNVFGACHLRNSYNVGSCGNGLTYNEYPLPVSRPCGVLGSDYEAIVSAADGGGFAIRSYSAVPPNGVSVVSENEYAGILAVIGELPFLGTTYLEGAVPSAGAGAVAYGCGSGDVRILNEDAIGTTGLGFVDGITYANVGYNAGVGYNGLGCGCGRLF</sequence>
<protein>
    <submittedName>
        <fullName evidence="5">Chorion class B protein Ld10</fullName>
    </submittedName>
</protein>
<evidence type="ECO:0000256" key="3">
    <source>
        <dbReference type="RuleBase" id="RU004378"/>
    </source>
</evidence>
<keyword evidence="4" id="KW-0732">Signal</keyword>